<dbReference type="InterPro" id="IPR007221">
    <property type="entry name" value="MreC"/>
</dbReference>
<comment type="caution">
    <text evidence="6">The sequence shown here is derived from an EMBL/GenBank/DDBJ whole genome shotgun (WGS) entry which is preliminary data.</text>
</comment>
<dbReference type="PANTHER" id="PTHR34138">
    <property type="entry name" value="CELL SHAPE-DETERMINING PROTEIN MREC"/>
    <property type="match status" value="1"/>
</dbReference>
<dbReference type="EMBL" id="JADKFW010000010">
    <property type="protein sequence ID" value="MBK9718577.1"/>
    <property type="molecule type" value="Genomic_DNA"/>
</dbReference>
<dbReference type="Gene3D" id="2.40.10.340">
    <property type="entry name" value="Rod shape-determining protein MreC, domain 1"/>
    <property type="match status" value="1"/>
</dbReference>
<dbReference type="InterPro" id="IPR042177">
    <property type="entry name" value="Cell/Rod_1"/>
</dbReference>
<organism evidence="6 7">
    <name type="scientific">Candidatus Defluviibacterium haderslevense</name>
    <dbReference type="NCBI Taxonomy" id="2981993"/>
    <lineage>
        <taxon>Bacteria</taxon>
        <taxon>Pseudomonadati</taxon>
        <taxon>Bacteroidota</taxon>
        <taxon>Saprospiria</taxon>
        <taxon>Saprospirales</taxon>
        <taxon>Saprospiraceae</taxon>
        <taxon>Candidatus Defluviibacterium</taxon>
    </lineage>
</organism>
<evidence type="ECO:0000256" key="1">
    <source>
        <dbReference type="ARBA" id="ARBA00009369"/>
    </source>
</evidence>
<comment type="similarity">
    <text evidence="1">Belongs to the MreC family.</text>
</comment>
<dbReference type="PANTHER" id="PTHR34138:SF1">
    <property type="entry name" value="CELL SHAPE-DETERMINING PROTEIN MREC"/>
    <property type="match status" value="1"/>
</dbReference>
<dbReference type="Gene3D" id="2.40.10.350">
    <property type="entry name" value="Rod shape-determining protein MreC, domain 2"/>
    <property type="match status" value="1"/>
</dbReference>
<dbReference type="AlphaFoldDB" id="A0A9D7S9Q9"/>
<feature type="domain" description="Rod shape-determining protein MreC beta-barrel core" evidence="5">
    <location>
        <begin position="101"/>
        <end position="248"/>
    </location>
</feature>
<reference evidence="6 7" key="1">
    <citation type="submission" date="2020-10" db="EMBL/GenBank/DDBJ databases">
        <title>Connecting structure to function with the recovery of over 1000 high-quality activated sludge metagenome-assembled genomes encoding full-length rRNA genes using long-read sequencing.</title>
        <authorList>
            <person name="Singleton C.M."/>
            <person name="Petriglieri F."/>
            <person name="Kristensen J.M."/>
            <person name="Kirkegaard R.H."/>
            <person name="Michaelsen T.Y."/>
            <person name="Andersen M.H."/>
            <person name="Karst S.M."/>
            <person name="Dueholm M.S."/>
            <person name="Nielsen P.H."/>
            <person name="Albertsen M."/>
        </authorList>
    </citation>
    <scope>NUCLEOTIDE SEQUENCE [LARGE SCALE GENOMIC DNA]</scope>
    <source>
        <strain evidence="6">Ribe_18-Q3-R11-54_BAT3C.373</strain>
    </source>
</reference>
<accession>A0A9D7S9Q9</accession>
<dbReference type="Pfam" id="PF04085">
    <property type="entry name" value="MreC"/>
    <property type="match status" value="1"/>
</dbReference>
<evidence type="ECO:0000256" key="2">
    <source>
        <dbReference type="ARBA" id="ARBA00013855"/>
    </source>
</evidence>
<sequence>MLLFILLQLLCFYWIVKYNQNQSKIYFYSKQLIASNILDRYNNFKTYIHLKELSDSLAAENAILLTKSFNRILVYSKDSLTIDSSQSNLFYSSYNVVPARVINNSISKRNNTITLDKGGAAGISPGMGVVTNKGIVGIIIDTSAHFSLVMSVLHSNSRISSRLSRCGFFGSLIWTSRDPSVLNLADIQKYADVKLGDSIVTSGYSIIFPENLLIGFVDAYKVEAGSFTYTINVKLSQPLSSIDRVYIIGNKLKGEKEFLESQSEKYE</sequence>
<keyword evidence="3" id="KW-0133">Cell shape</keyword>
<gene>
    <name evidence="6" type="primary">mreC</name>
    <name evidence="6" type="ORF">IPO85_13900</name>
</gene>
<dbReference type="InterPro" id="IPR042175">
    <property type="entry name" value="Cell/Rod_MreC_2"/>
</dbReference>
<protein>
    <recommendedName>
        <fullName evidence="2">Cell shape-determining protein MreC</fullName>
    </recommendedName>
    <alternativeName>
        <fullName evidence="4">Cell shape protein MreC</fullName>
    </alternativeName>
</protein>
<name>A0A9D7S9Q9_9BACT</name>
<dbReference type="GO" id="GO:0008360">
    <property type="term" value="P:regulation of cell shape"/>
    <property type="evidence" value="ECO:0007669"/>
    <property type="project" value="UniProtKB-KW"/>
</dbReference>
<dbReference type="Proteomes" id="UP000808349">
    <property type="component" value="Unassembled WGS sequence"/>
</dbReference>
<dbReference type="GO" id="GO:0005886">
    <property type="term" value="C:plasma membrane"/>
    <property type="evidence" value="ECO:0007669"/>
    <property type="project" value="TreeGrafter"/>
</dbReference>
<evidence type="ECO:0000313" key="6">
    <source>
        <dbReference type="EMBL" id="MBK9718577.1"/>
    </source>
</evidence>
<proteinExistence type="inferred from homology"/>
<evidence type="ECO:0000256" key="3">
    <source>
        <dbReference type="ARBA" id="ARBA00022960"/>
    </source>
</evidence>
<dbReference type="NCBIfam" id="NF010532">
    <property type="entry name" value="PRK13922.9-3"/>
    <property type="match status" value="1"/>
</dbReference>
<evidence type="ECO:0000259" key="5">
    <source>
        <dbReference type="Pfam" id="PF04085"/>
    </source>
</evidence>
<evidence type="ECO:0000313" key="7">
    <source>
        <dbReference type="Proteomes" id="UP000808349"/>
    </source>
</evidence>
<dbReference type="InterPro" id="IPR055342">
    <property type="entry name" value="MreC_beta-barrel_core"/>
</dbReference>
<evidence type="ECO:0000256" key="4">
    <source>
        <dbReference type="ARBA" id="ARBA00032089"/>
    </source>
</evidence>